<dbReference type="PANTHER" id="PTHR39165">
    <property type="entry name" value="IG HYPOTHETICAL 17883"/>
    <property type="match status" value="1"/>
</dbReference>
<reference evidence="2 3" key="1">
    <citation type="submission" date="2018-02" db="EMBL/GenBank/DDBJ databases">
        <title>Genomic Encyclopedia of Archaeal and Bacterial Type Strains, Phase II (KMG-II): from individual species to whole genera.</title>
        <authorList>
            <person name="Goeker M."/>
        </authorList>
    </citation>
    <scope>NUCLEOTIDE SEQUENCE [LARGE SCALE GENOMIC DNA]</scope>
    <source>
        <strain evidence="2 3">DSM 21165</strain>
    </source>
</reference>
<comment type="caution">
    <text evidence="2">The sequence shown here is derived from an EMBL/GenBank/DDBJ whole genome shotgun (WGS) entry which is preliminary data.</text>
</comment>
<accession>A0A362X730</accession>
<feature type="transmembrane region" description="Helical" evidence="1">
    <location>
        <begin position="50"/>
        <end position="68"/>
    </location>
</feature>
<dbReference type="Pfam" id="PF04306">
    <property type="entry name" value="DUF456"/>
    <property type="match status" value="1"/>
</dbReference>
<dbReference type="AlphaFoldDB" id="A0A362X730"/>
<organism evidence="2 3">
    <name type="scientific">Jejuia pallidilutea</name>
    <dbReference type="NCBI Taxonomy" id="504487"/>
    <lineage>
        <taxon>Bacteria</taxon>
        <taxon>Pseudomonadati</taxon>
        <taxon>Bacteroidota</taxon>
        <taxon>Flavobacteriia</taxon>
        <taxon>Flavobacteriales</taxon>
        <taxon>Flavobacteriaceae</taxon>
        <taxon>Jejuia</taxon>
    </lineage>
</organism>
<dbReference type="EMBL" id="PVEO01000001">
    <property type="protein sequence ID" value="PQV51556.1"/>
    <property type="molecule type" value="Genomic_DNA"/>
</dbReference>
<keyword evidence="1" id="KW-1133">Transmembrane helix</keyword>
<dbReference type="InterPro" id="IPR007403">
    <property type="entry name" value="DUF456"/>
</dbReference>
<evidence type="ECO:0000313" key="3">
    <source>
        <dbReference type="Proteomes" id="UP000251545"/>
    </source>
</evidence>
<keyword evidence="1" id="KW-0812">Transmembrane</keyword>
<evidence type="ECO:0000256" key="1">
    <source>
        <dbReference type="SAM" id="Phobius"/>
    </source>
</evidence>
<feature type="transmembrane region" description="Helical" evidence="1">
    <location>
        <begin position="132"/>
        <end position="154"/>
    </location>
</feature>
<dbReference type="PANTHER" id="PTHR39165:SF1">
    <property type="entry name" value="DUF456 DOMAIN-CONTAINING PROTEIN"/>
    <property type="match status" value="1"/>
</dbReference>
<dbReference type="Proteomes" id="UP000251545">
    <property type="component" value="Unassembled WGS sequence"/>
</dbReference>
<gene>
    <name evidence="2" type="ORF">CLV33_101481</name>
</gene>
<name>A0A362X730_9FLAO</name>
<protein>
    <submittedName>
        <fullName evidence="2">Uncharacterized protein</fullName>
    </submittedName>
</protein>
<feature type="transmembrane region" description="Helical" evidence="1">
    <location>
        <begin position="88"/>
        <end position="112"/>
    </location>
</feature>
<evidence type="ECO:0000313" key="2">
    <source>
        <dbReference type="EMBL" id="PQV51556.1"/>
    </source>
</evidence>
<proteinExistence type="predicted"/>
<keyword evidence="1" id="KW-0472">Membrane</keyword>
<sequence>MDIILIIIGAFFTLLGILGSFLPVLPGPITSWVGLLILHLTEAIPMHTTFLVVTFIIAALIWILDYIIPAIGTKRFGGSRYGMIGTTVGLIIGLIAPIPGGIIIGPFVGALIGELINKNDSKTAVKAAFGSFIGFLTSTFLKFVVAIIFLGLYIGKLFEYSDILFKI</sequence>
<dbReference type="RefSeq" id="WP_105472557.1">
    <property type="nucleotide sequence ID" value="NZ_PVEO01000001.1"/>
</dbReference>